<dbReference type="Pfam" id="PF01810">
    <property type="entry name" value="LysE"/>
    <property type="match status" value="1"/>
</dbReference>
<dbReference type="GO" id="GO:0005886">
    <property type="term" value="C:plasma membrane"/>
    <property type="evidence" value="ECO:0007669"/>
    <property type="project" value="UniProtKB-SubCell"/>
</dbReference>
<proteinExistence type="predicted"/>
<evidence type="ECO:0000256" key="5">
    <source>
        <dbReference type="ARBA" id="ARBA00023136"/>
    </source>
</evidence>
<evidence type="ECO:0000256" key="2">
    <source>
        <dbReference type="ARBA" id="ARBA00022475"/>
    </source>
</evidence>
<keyword evidence="4 6" id="KW-1133">Transmembrane helix</keyword>
<dbReference type="EMBL" id="NTJD01000002">
    <property type="protein sequence ID" value="PCD77484.1"/>
    <property type="molecule type" value="Genomic_DNA"/>
</dbReference>
<dbReference type="AlphaFoldDB" id="A0A2A4CTS3"/>
<comment type="subcellular location">
    <subcellularLocation>
        <location evidence="1">Cell membrane</location>
        <topology evidence="1">Multi-pass membrane protein</topology>
    </subcellularLocation>
</comment>
<dbReference type="PANTHER" id="PTHR30086:SF20">
    <property type="entry name" value="ARGININE EXPORTER PROTEIN ARGO-RELATED"/>
    <property type="match status" value="1"/>
</dbReference>
<dbReference type="PANTHER" id="PTHR30086">
    <property type="entry name" value="ARGININE EXPORTER PROTEIN ARGO"/>
    <property type="match status" value="1"/>
</dbReference>
<dbReference type="GO" id="GO:0015171">
    <property type="term" value="F:amino acid transmembrane transporter activity"/>
    <property type="evidence" value="ECO:0007669"/>
    <property type="project" value="TreeGrafter"/>
</dbReference>
<organism evidence="7 8">
    <name type="scientific">Pseudothioclava arenosa</name>
    <dbReference type="NCBI Taxonomy" id="1795308"/>
    <lineage>
        <taxon>Bacteria</taxon>
        <taxon>Pseudomonadati</taxon>
        <taxon>Pseudomonadota</taxon>
        <taxon>Alphaproteobacteria</taxon>
        <taxon>Rhodobacterales</taxon>
        <taxon>Paracoccaceae</taxon>
        <taxon>Pseudothioclava</taxon>
    </lineage>
</organism>
<dbReference type="Proteomes" id="UP000243507">
    <property type="component" value="Unassembled WGS sequence"/>
</dbReference>
<keyword evidence="5 6" id="KW-0472">Membrane</keyword>
<name>A0A2A4CTS3_9RHOB</name>
<keyword evidence="3 6" id="KW-0812">Transmembrane</keyword>
<evidence type="ECO:0000313" key="7">
    <source>
        <dbReference type="EMBL" id="PCD77484.1"/>
    </source>
</evidence>
<feature type="transmembrane region" description="Helical" evidence="6">
    <location>
        <begin position="179"/>
        <end position="197"/>
    </location>
</feature>
<feature type="transmembrane region" description="Helical" evidence="6">
    <location>
        <begin position="143"/>
        <end position="167"/>
    </location>
</feature>
<evidence type="ECO:0000256" key="4">
    <source>
        <dbReference type="ARBA" id="ARBA00022989"/>
    </source>
</evidence>
<keyword evidence="8" id="KW-1185">Reference proteome</keyword>
<gene>
    <name evidence="7" type="ORF">CLN94_02960</name>
</gene>
<reference evidence="7 8" key="1">
    <citation type="submission" date="2017-09" db="EMBL/GenBank/DDBJ databases">
        <title>A multilocus sequence analysis scheme for characterization of bacteria in the genus Thioclava.</title>
        <authorList>
            <person name="Liu Y."/>
            <person name="Shao Z."/>
        </authorList>
    </citation>
    <scope>NUCLEOTIDE SEQUENCE [LARGE SCALE GENOMIC DNA]</scope>
    <source>
        <strain evidence="7 8">CAU 1312</strain>
    </source>
</reference>
<protein>
    <submittedName>
        <fullName evidence="7">Amino acid transporter</fullName>
    </submittedName>
</protein>
<evidence type="ECO:0000256" key="3">
    <source>
        <dbReference type="ARBA" id="ARBA00022692"/>
    </source>
</evidence>
<dbReference type="InterPro" id="IPR001123">
    <property type="entry name" value="LeuE-type"/>
</dbReference>
<evidence type="ECO:0000313" key="8">
    <source>
        <dbReference type="Proteomes" id="UP000243507"/>
    </source>
</evidence>
<comment type="caution">
    <text evidence="7">The sequence shown here is derived from an EMBL/GenBank/DDBJ whole genome shotgun (WGS) entry which is preliminary data.</text>
</comment>
<evidence type="ECO:0000256" key="1">
    <source>
        <dbReference type="ARBA" id="ARBA00004651"/>
    </source>
</evidence>
<sequence>MFSAALTGFTTGLSLIVVIGAQNAFVLKQGLLRAHVLAVVLFCAASDAALIALGVAGAGAMAANPGVMEILRWGGVAFLGWYGLRAALAAWKGGERLQAAGAVPTRPGPTLLTLAGFTWLNPHVWLDTVVLVGALSAQFPAPWAFGGGAMLASFVFFFALGFGARILQPVFARPLAWRLLDALIAALMWAIAARLALGG</sequence>
<keyword evidence="2" id="KW-1003">Cell membrane</keyword>
<evidence type="ECO:0000256" key="6">
    <source>
        <dbReference type="SAM" id="Phobius"/>
    </source>
</evidence>
<feature type="transmembrane region" description="Helical" evidence="6">
    <location>
        <begin position="34"/>
        <end position="58"/>
    </location>
</feature>
<accession>A0A2A4CTS3</accession>
<dbReference type="OrthoDB" id="5638726at2"/>
<dbReference type="RefSeq" id="WP_096430980.1">
    <property type="nucleotide sequence ID" value="NZ_NTJD01000002.1"/>
</dbReference>
<feature type="transmembrane region" description="Helical" evidence="6">
    <location>
        <begin position="6"/>
        <end position="27"/>
    </location>
</feature>